<evidence type="ECO:0000313" key="10">
    <source>
        <dbReference type="Proteomes" id="UP000464954"/>
    </source>
</evidence>
<evidence type="ECO:0000256" key="7">
    <source>
        <dbReference type="ARBA" id="ARBA00035136"/>
    </source>
</evidence>
<evidence type="ECO:0000256" key="4">
    <source>
        <dbReference type="ARBA" id="ARBA00022884"/>
    </source>
</evidence>
<keyword evidence="10" id="KW-1185">Reference proteome</keyword>
<dbReference type="Pfam" id="PF01649">
    <property type="entry name" value="Ribosomal_S20p"/>
    <property type="match status" value="1"/>
</dbReference>
<evidence type="ECO:0000256" key="6">
    <source>
        <dbReference type="ARBA" id="ARBA00023274"/>
    </source>
</evidence>
<reference evidence="9 10" key="1">
    <citation type="submission" date="2020-01" db="EMBL/GenBank/DDBJ databases">
        <title>Ponticoccus aerotolerans gen. nov., sp. nov., an anaerobic bacterium and proposal of Ponticoccusceae fam. nov., Ponticoccusles ord. nov. and Ponticoccuse classis nov. in the phylum Kiritimatiellaeota.</title>
        <authorList>
            <person name="Zhou L.Y."/>
            <person name="Du Z.J."/>
        </authorList>
    </citation>
    <scope>NUCLEOTIDE SEQUENCE [LARGE SCALE GENOMIC DNA]</scope>
    <source>
        <strain evidence="9 10">S-5007</strain>
    </source>
</reference>
<evidence type="ECO:0000256" key="8">
    <source>
        <dbReference type="HAMAP-Rule" id="MF_00500"/>
    </source>
</evidence>
<organism evidence="9 10">
    <name type="scientific">Tichowtungia aerotolerans</name>
    <dbReference type="NCBI Taxonomy" id="2697043"/>
    <lineage>
        <taxon>Bacteria</taxon>
        <taxon>Pseudomonadati</taxon>
        <taxon>Kiritimatiellota</taxon>
        <taxon>Tichowtungiia</taxon>
        <taxon>Tichowtungiales</taxon>
        <taxon>Tichowtungiaceae</taxon>
        <taxon>Tichowtungia</taxon>
    </lineage>
</organism>
<dbReference type="InterPro" id="IPR036510">
    <property type="entry name" value="Ribosomal_bS20_sf"/>
</dbReference>
<dbReference type="InterPro" id="IPR002583">
    <property type="entry name" value="Ribosomal_bS20"/>
</dbReference>
<comment type="function">
    <text evidence="1 8">Binds directly to 16S ribosomal RNA.</text>
</comment>
<evidence type="ECO:0000256" key="1">
    <source>
        <dbReference type="ARBA" id="ARBA00003134"/>
    </source>
</evidence>
<keyword evidence="4 8" id="KW-0694">RNA-binding</keyword>
<gene>
    <name evidence="8 9" type="primary">rpsT</name>
    <name evidence="9" type="ORF">GT409_07275</name>
</gene>
<accession>A0A6P1M345</accession>
<dbReference type="PANTHER" id="PTHR33398">
    <property type="entry name" value="30S RIBOSOMAL PROTEIN S20"/>
    <property type="match status" value="1"/>
</dbReference>
<sequence>MPNIKSAKKRMRSSEGRRIGNLAVKTRVRSARRKAREALEAGVAETAGVAVREYSSVLDKAVKRGVVTKNTAIRRKKRATEALRKLEA</sequence>
<dbReference type="NCBIfam" id="TIGR00029">
    <property type="entry name" value="S20"/>
    <property type="match status" value="1"/>
</dbReference>
<dbReference type="AlphaFoldDB" id="A0A6P1M345"/>
<dbReference type="GO" id="GO:0006412">
    <property type="term" value="P:translation"/>
    <property type="evidence" value="ECO:0007669"/>
    <property type="project" value="UniProtKB-UniRule"/>
</dbReference>
<dbReference type="EMBL" id="CP047593">
    <property type="protein sequence ID" value="QHI69259.1"/>
    <property type="molecule type" value="Genomic_DNA"/>
</dbReference>
<dbReference type="Proteomes" id="UP000464954">
    <property type="component" value="Chromosome"/>
</dbReference>
<dbReference type="Gene3D" id="1.20.58.110">
    <property type="entry name" value="Ribosomal protein S20"/>
    <property type="match status" value="1"/>
</dbReference>
<dbReference type="PANTHER" id="PTHR33398:SF1">
    <property type="entry name" value="SMALL RIBOSOMAL SUBUNIT PROTEIN BS20C"/>
    <property type="match status" value="1"/>
</dbReference>
<dbReference type="KEGG" id="taer:GT409_07275"/>
<proteinExistence type="inferred from homology"/>
<keyword evidence="6 8" id="KW-0687">Ribonucleoprotein</keyword>
<name>A0A6P1M345_9BACT</name>
<comment type="similarity">
    <text evidence="2 8">Belongs to the bacterial ribosomal protein bS20 family.</text>
</comment>
<dbReference type="GO" id="GO:0015935">
    <property type="term" value="C:small ribosomal subunit"/>
    <property type="evidence" value="ECO:0007669"/>
    <property type="project" value="TreeGrafter"/>
</dbReference>
<dbReference type="RefSeq" id="WP_160628420.1">
    <property type="nucleotide sequence ID" value="NZ_CP047593.1"/>
</dbReference>
<protein>
    <recommendedName>
        <fullName evidence="7 8">Small ribosomal subunit protein bS20</fullName>
    </recommendedName>
</protein>
<dbReference type="SUPFAM" id="SSF46992">
    <property type="entry name" value="Ribosomal protein S20"/>
    <property type="match status" value="1"/>
</dbReference>
<keyword evidence="3 8" id="KW-0699">rRNA-binding</keyword>
<dbReference type="HAMAP" id="MF_00500">
    <property type="entry name" value="Ribosomal_bS20"/>
    <property type="match status" value="1"/>
</dbReference>
<keyword evidence="5 8" id="KW-0689">Ribosomal protein</keyword>
<dbReference type="GO" id="GO:0070181">
    <property type="term" value="F:small ribosomal subunit rRNA binding"/>
    <property type="evidence" value="ECO:0007669"/>
    <property type="project" value="TreeGrafter"/>
</dbReference>
<evidence type="ECO:0000256" key="3">
    <source>
        <dbReference type="ARBA" id="ARBA00022730"/>
    </source>
</evidence>
<dbReference type="GO" id="GO:0003735">
    <property type="term" value="F:structural constituent of ribosome"/>
    <property type="evidence" value="ECO:0007669"/>
    <property type="project" value="InterPro"/>
</dbReference>
<evidence type="ECO:0000256" key="2">
    <source>
        <dbReference type="ARBA" id="ARBA00007634"/>
    </source>
</evidence>
<evidence type="ECO:0000313" key="9">
    <source>
        <dbReference type="EMBL" id="QHI69259.1"/>
    </source>
</evidence>
<evidence type="ECO:0000256" key="5">
    <source>
        <dbReference type="ARBA" id="ARBA00022980"/>
    </source>
</evidence>